<accession>A0A5J4Z819</accession>
<dbReference type="OrthoDB" id="430207at2759"/>
<protein>
    <submittedName>
        <fullName evidence="8">Protein SYM1</fullName>
    </submittedName>
</protein>
<evidence type="ECO:0000256" key="1">
    <source>
        <dbReference type="ARBA" id="ARBA00004141"/>
    </source>
</evidence>
<dbReference type="InterPro" id="IPR007248">
    <property type="entry name" value="Mpv17_PMP22"/>
</dbReference>
<keyword evidence="5" id="KW-0472">Membrane</keyword>
<evidence type="ECO:0000256" key="5">
    <source>
        <dbReference type="ARBA" id="ARBA00023136"/>
    </source>
</evidence>
<evidence type="ECO:0000256" key="7">
    <source>
        <dbReference type="SAM" id="MobiDB-lite"/>
    </source>
</evidence>
<evidence type="ECO:0000313" key="8">
    <source>
        <dbReference type="EMBL" id="KAA8499192.1"/>
    </source>
</evidence>
<keyword evidence="4" id="KW-1133">Transmembrane helix</keyword>
<dbReference type="EMBL" id="VRMN01000001">
    <property type="protein sequence ID" value="KAA8499192.1"/>
    <property type="molecule type" value="Genomic_DNA"/>
</dbReference>
<dbReference type="Proteomes" id="UP000324585">
    <property type="component" value="Unassembled WGS sequence"/>
</dbReference>
<dbReference type="OMA" id="KFLYTWM"/>
<feature type="region of interest" description="Disordered" evidence="7">
    <location>
        <begin position="180"/>
        <end position="199"/>
    </location>
</feature>
<dbReference type="GO" id="GO:0016020">
    <property type="term" value="C:membrane"/>
    <property type="evidence" value="ECO:0007669"/>
    <property type="project" value="UniProtKB-SubCell"/>
</dbReference>
<name>A0A5J4Z819_PORPP</name>
<evidence type="ECO:0000256" key="4">
    <source>
        <dbReference type="ARBA" id="ARBA00022989"/>
    </source>
</evidence>
<keyword evidence="3" id="KW-0812">Transmembrane</keyword>
<dbReference type="GO" id="GO:0005737">
    <property type="term" value="C:cytoplasm"/>
    <property type="evidence" value="ECO:0007669"/>
    <property type="project" value="TreeGrafter"/>
</dbReference>
<organism evidence="8 9">
    <name type="scientific">Porphyridium purpureum</name>
    <name type="common">Red alga</name>
    <name type="synonym">Porphyridium cruentum</name>
    <dbReference type="NCBI Taxonomy" id="35688"/>
    <lineage>
        <taxon>Eukaryota</taxon>
        <taxon>Rhodophyta</taxon>
        <taxon>Bangiophyceae</taxon>
        <taxon>Porphyridiales</taxon>
        <taxon>Porphyridiaceae</taxon>
        <taxon>Porphyridium</taxon>
    </lineage>
</organism>
<evidence type="ECO:0000256" key="6">
    <source>
        <dbReference type="RuleBase" id="RU363053"/>
    </source>
</evidence>
<reference evidence="9" key="1">
    <citation type="journal article" date="2019" name="Nat. Commun.">
        <title>Expansion of phycobilisome linker gene families in mesophilic red algae.</title>
        <authorList>
            <person name="Lee J."/>
            <person name="Kim D."/>
            <person name="Bhattacharya D."/>
            <person name="Yoon H.S."/>
        </authorList>
    </citation>
    <scope>NUCLEOTIDE SEQUENCE [LARGE SCALE GENOMIC DNA]</scope>
    <source>
        <strain evidence="9">CCMP 1328</strain>
    </source>
</reference>
<evidence type="ECO:0000313" key="9">
    <source>
        <dbReference type="Proteomes" id="UP000324585"/>
    </source>
</evidence>
<comment type="caution">
    <text evidence="8">The sequence shown here is derived from an EMBL/GenBank/DDBJ whole genome shotgun (WGS) entry which is preliminary data.</text>
</comment>
<sequence length="199" mass="21722">MAGIRAAYNRALASNPLRTKTLTSLTGFVLGDLVAQAPDMMDGKPWDAVRTGKLAAFGACLHGPIGHYWYGFLDRTIMTAAPTSAAAVATKTAVDQILWAPIFTSVFFGSMKLMDGKPDEIVPEIEAKLWPTMLVNWKVWPIAHVINFRFVPSSQRILYINFIQVGYNAFLSTMSNAPKKQAADEVPPPPAGLAEVLEK</sequence>
<dbReference type="Pfam" id="PF04117">
    <property type="entry name" value="Mpv17_PMP22"/>
    <property type="match status" value="1"/>
</dbReference>
<keyword evidence="9" id="KW-1185">Reference proteome</keyword>
<dbReference type="AlphaFoldDB" id="A0A5J4Z819"/>
<evidence type="ECO:0000256" key="3">
    <source>
        <dbReference type="ARBA" id="ARBA00022692"/>
    </source>
</evidence>
<comment type="similarity">
    <text evidence="2 6">Belongs to the peroxisomal membrane protein PXMP2/4 family.</text>
</comment>
<evidence type="ECO:0000256" key="2">
    <source>
        <dbReference type="ARBA" id="ARBA00006824"/>
    </source>
</evidence>
<dbReference type="PANTHER" id="PTHR11266:SF17">
    <property type="entry name" value="PROTEIN MPV17"/>
    <property type="match status" value="1"/>
</dbReference>
<dbReference type="PANTHER" id="PTHR11266">
    <property type="entry name" value="PEROXISOMAL MEMBRANE PROTEIN 2, PXMP2 MPV17"/>
    <property type="match status" value="1"/>
</dbReference>
<gene>
    <name evidence="8" type="ORF">FVE85_6777</name>
</gene>
<proteinExistence type="inferred from homology"/>
<comment type="subcellular location">
    <subcellularLocation>
        <location evidence="1">Membrane</location>
        <topology evidence="1">Multi-pass membrane protein</topology>
    </subcellularLocation>
</comment>